<evidence type="ECO:0000313" key="3">
    <source>
        <dbReference type="Proteomes" id="UP001190700"/>
    </source>
</evidence>
<reference evidence="2 3" key="1">
    <citation type="journal article" date="2015" name="Genome Biol. Evol.">
        <title>Comparative Genomics of a Bacterivorous Green Alga Reveals Evolutionary Causalities and Consequences of Phago-Mixotrophic Mode of Nutrition.</title>
        <authorList>
            <person name="Burns J.A."/>
            <person name="Paasch A."/>
            <person name="Narechania A."/>
            <person name="Kim E."/>
        </authorList>
    </citation>
    <scope>NUCLEOTIDE SEQUENCE [LARGE SCALE GENOMIC DNA]</scope>
    <source>
        <strain evidence="2 3">PLY_AMNH</strain>
    </source>
</reference>
<name>A0AAE0FR72_9CHLO</name>
<proteinExistence type="predicted"/>
<feature type="region of interest" description="Disordered" evidence="1">
    <location>
        <begin position="1"/>
        <end position="30"/>
    </location>
</feature>
<accession>A0AAE0FR72</accession>
<evidence type="ECO:0000313" key="2">
    <source>
        <dbReference type="EMBL" id="KAK3264370.1"/>
    </source>
</evidence>
<gene>
    <name evidence="2" type="ORF">CYMTET_26893</name>
</gene>
<dbReference type="AlphaFoldDB" id="A0AAE0FR72"/>
<dbReference type="Proteomes" id="UP001190700">
    <property type="component" value="Unassembled WGS sequence"/>
</dbReference>
<feature type="compositionally biased region" description="Low complexity" evidence="1">
    <location>
        <begin position="17"/>
        <end position="30"/>
    </location>
</feature>
<dbReference type="EMBL" id="LGRX02014602">
    <property type="protein sequence ID" value="KAK3264370.1"/>
    <property type="molecule type" value="Genomic_DNA"/>
</dbReference>
<evidence type="ECO:0000256" key="1">
    <source>
        <dbReference type="SAM" id="MobiDB-lite"/>
    </source>
</evidence>
<keyword evidence="3" id="KW-1185">Reference proteome</keyword>
<organism evidence="2 3">
    <name type="scientific">Cymbomonas tetramitiformis</name>
    <dbReference type="NCBI Taxonomy" id="36881"/>
    <lineage>
        <taxon>Eukaryota</taxon>
        <taxon>Viridiplantae</taxon>
        <taxon>Chlorophyta</taxon>
        <taxon>Pyramimonadophyceae</taxon>
        <taxon>Pyramimonadales</taxon>
        <taxon>Pyramimonadaceae</taxon>
        <taxon>Cymbomonas</taxon>
    </lineage>
</organism>
<comment type="caution">
    <text evidence="2">The sequence shown here is derived from an EMBL/GenBank/DDBJ whole genome shotgun (WGS) entry which is preliminary data.</text>
</comment>
<sequence>MESCGVEAAPPSHLLMTSSSSTPFSQAPSSATCPIQTGAEGVVDPAWMVQVDAPEALPRAAATALTQARTRLLRGFRKSFHDNWTDGALSPEGLRVLIAAGDRQIDQGGPLCMWDRIERHLSTTNVWLRWLAKCILCFQRLPLGHKLVRFVSSENTRSRLLSIEVASEYYQGSPQDRGVLRLARRRRVTLKGKNTNEGSRKTEHVEVLENASELPSADFELTEFTN</sequence>
<protein>
    <submittedName>
        <fullName evidence="2">Son of sevenless 1</fullName>
    </submittedName>
</protein>